<name>A0A0C3MGX2_9AGAM</name>
<dbReference type="EMBL" id="KN822951">
    <property type="protein sequence ID" value="KIO32957.1"/>
    <property type="molecule type" value="Genomic_DNA"/>
</dbReference>
<evidence type="ECO:0000313" key="2">
    <source>
        <dbReference type="EMBL" id="KIO32957.1"/>
    </source>
</evidence>
<dbReference type="OrthoDB" id="3236852at2759"/>
<feature type="region of interest" description="Disordered" evidence="1">
    <location>
        <begin position="98"/>
        <end position="120"/>
    </location>
</feature>
<accession>A0A0C3MGX2</accession>
<dbReference type="AlphaFoldDB" id="A0A0C3MGX2"/>
<evidence type="ECO:0000256" key="1">
    <source>
        <dbReference type="SAM" id="MobiDB-lite"/>
    </source>
</evidence>
<protein>
    <submittedName>
        <fullName evidence="2">Uncharacterized protein</fullName>
    </submittedName>
</protein>
<reference evidence="2 3" key="1">
    <citation type="submission" date="2014-04" db="EMBL/GenBank/DDBJ databases">
        <authorList>
            <consortium name="DOE Joint Genome Institute"/>
            <person name="Kuo A."/>
            <person name="Girlanda M."/>
            <person name="Perotto S."/>
            <person name="Kohler A."/>
            <person name="Nagy L.G."/>
            <person name="Floudas D."/>
            <person name="Copeland A."/>
            <person name="Barry K.W."/>
            <person name="Cichocki N."/>
            <person name="Veneault-Fourrey C."/>
            <person name="LaButti K."/>
            <person name="Lindquist E.A."/>
            <person name="Lipzen A."/>
            <person name="Lundell T."/>
            <person name="Morin E."/>
            <person name="Murat C."/>
            <person name="Sun H."/>
            <person name="Tunlid A."/>
            <person name="Henrissat B."/>
            <person name="Grigoriev I.V."/>
            <person name="Hibbett D.S."/>
            <person name="Martin F."/>
            <person name="Nordberg H.P."/>
            <person name="Cantor M.N."/>
            <person name="Hua S.X."/>
        </authorList>
    </citation>
    <scope>NUCLEOTIDE SEQUENCE [LARGE SCALE GENOMIC DNA]</scope>
    <source>
        <strain evidence="2 3">MUT 4182</strain>
    </source>
</reference>
<organism evidence="2 3">
    <name type="scientific">Tulasnella calospora MUT 4182</name>
    <dbReference type="NCBI Taxonomy" id="1051891"/>
    <lineage>
        <taxon>Eukaryota</taxon>
        <taxon>Fungi</taxon>
        <taxon>Dikarya</taxon>
        <taxon>Basidiomycota</taxon>
        <taxon>Agaricomycotina</taxon>
        <taxon>Agaricomycetes</taxon>
        <taxon>Cantharellales</taxon>
        <taxon>Tulasnellaceae</taxon>
        <taxon>Tulasnella</taxon>
    </lineage>
</organism>
<keyword evidence="3" id="KW-1185">Reference proteome</keyword>
<reference evidence="3" key="2">
    <citation type="submission" date="2015-01" db="EMBL/GenBank/DDBJ databases">
        <title>Evolutionary Origins and Diversification of the Mycorrhizal Mutualists.</title>
        <authorList>
            <consortium name="DOE Joint Genome Institute"/>
            <consortium name="Mycorrhizal Genomics Consortium"/>
            <person name="Kohler A."/>
            <person name="Kuo A."/>
            <person name="Nagy L.G."/>
            <person name="Floudas D."/>
            <person name="Copeland A."/>
            <person name="Barry K.W."/>
            <person name="Cichocki N."/>
            <person name="Veneault-Fourrey C."/>
            <person name="LaButti K."/>
            <person name="Lindquist E.A."/>
            <person name="Lipzen A."/>
            <person name="Lundell T."/>
            <person name="Morin E."/>
            <person name="Murat C."/>
            <person name="Riley R."/>
            <person name="Ohm R."/>
            <person name="Sun H."/>
            <person name="Tunlid A."/>
            <person name="Henrissat B."/>
            <person name="Grigoriev I.V."/>
            <person name="Hibbett D.S."/>
            <person name="Martin F."/>
        </authorList>
    </citation>
    <scope>NUCLEOTIDE SEQUENCE [LARGE SCALE GENOMIC DNA]</scope>
    <source>
        <strain evidence="3">MUT 4182</strain>
    </source>
</reference>
<proteinExistence type="predicted"/>
<dbReference type="Proteomes" id="UP000054248">
    <property type="component" value="Unassembled WGS sequence"/>
</dbReference>
<dbReference type="HOGENOM" id="CLU_2051374_0_0_1"/>
<gene>
    <name evidence="2" type="ORF">M407DRAFT_241207</name>
</gene>
<evidence type="ECO:0000313" key="3">
    <source>
        <dbReference type="Proteomes" id="UP000054248"/>
    </source>
</evidence>
<sequence>MGETDCPWDEFGERVVWVPLGPWAKELQGDRVNRREFIAAQLMQEDFAGIGGTLRPVLVASGNPEETVDRWIREQEAEAREMKVKIYMKWICTWAVKKRPPTTPTSEEPELPSLIQQPLP</sequence>